<dbReference type="STRING" id="1447883.A0A2B7Z1L1"/>
<name>A0A2B7Z1L1_POLH7</name>
<keyword evidence="3" id="KW-1185">Reference proteome</keyword>
<dbReference type="AlphaFoldDB" id="A0A2B7Z1L1"/>
<comment type="caution">
    <text evidence="2">The sequence shown here is derived from an EMBL/GenBank/DDBJ whole genome shotgun (WGS) entry which is preliminary data.</text>
</comment>
<evidence type="ECO:0000259" key="1">
    <source>
        <dbReference type="Pfam" id="PF06985"/>
    </source>
</evidence>
<organism evidence="2 3">
    <name type="scientific">Polytolypa hystricis (strain UAMH7299)</name>
    <dbReference type="NCBI Taxonomy" id="1447883"/>
    <lineage>
        <taxon>Eukaryota</taxon>
        <taxon>Fungi</taxon>
        <taxon>Dikarya</taxon>
        <taxon>Ascomycota</taxon>
        <taxon>Pezizomycotina</taxon>
        <taxon>Eurotiomycetes</taxon>
        <taxon>Eurotiomycetidae</taxon>
        <taxon>Onygenales</taxon>
        <taxon>Onygenales incertae sedis</taxon>
        <taxon>Polytolypa</taxon>
    </lineage>
</organism>
<reference evidence="2 3" key="1">
    <citation type="submission" date="2017-10" db="EMBL/GenBank/DDBJ databases">
        <title>Comparative genomics in systemic dimorphic fungi from Ajellomycetaceae.</title>
        <authorList>
            <person name="Munoz J.F."/>
            <person name="Mcewen J.G."/>
            <person name="Clay O.K."/>
            <person name="Cuomo C.A."/>
        </authorList>
    </citation>
    <scope>NUCLEOTIDE SEQUENCE [LARGE SCALE GENOMIC DNA]</scope>
    <source>
        <strain evidence="2 3">UAMH7299</strain>
    </source>
</reference>
<dbReference type="PANTHER" id="PTHR24148">
    <property type="entry name" value="ANKYRIN REPEAT DOMAIN-CONTAINING PROTEIN 39 HOMOLOG-RELATED"/>
    <property type="match status" value="1"/>
</dbReference>
<dbReference type="Proteomes" id="UP000224634">
    <property type="component" value="Unassembled WGS sequence"/>
</dbReference>
<gene>
    <name evidence="2" type="ORF">AJ80_01079</name>
</gene>
<dbReference type="InterPro" id="IPR010730">
    <property type="entry name" value="HET"/>
</dbReference>
<feature type="domain" description="Heterokaryon incompatibility" evidence="1">
    <location>
        <begin position="74"/>
        <end position="233"/>
    </location>
</feature>
<dbReference type="PANTHER" id="PTHR24148:SF64">
    <property type="entry name" value="HETEROKARYON INCOMPATIBILITY DOMAIN-CONTAINING PROTEIN"/>
    <property type="match status" value="1"/>
</dbReference>
<dbReference type="EMBL" id="PDNA01000009">
    <property type="protein sequence ID" value="PGH27123.1"/>
    <property type="molecule type" value="Genomic_DNA"/>
</dbReference>
<dbReference type="OrthoDB" id="2157530at2759"/>
<dbReference type="Pfam" id="PF06985">
    <property type="entry name" value="HET"/>
    <property type="match status" value="1"/>
</dbReference>
<accession>A0A2B7Z1L1</accession>
<proteinExistence type="predicted"/>
<sequence>MSVRLWKYGRLGGSRQLPWRGALLRRVSTTTGQFQHAPLNRSDSIRLVEILPGRFRDELRLELQHTNLQEAPIYESLSYEWAENTGCKPVLCGSQQAYLSANLRAALRRLRYNDQRRLLWVDALCIDQNNPLERSQQVLLMREIYRNAQQTLIWLGEEKEHTHMAFDVIPKLAEDWAARGMQDDDPPADLVQETAVVPSQGNQILHPSNTTLWNSVLDVFTRSYFTRTWIIQEIIVSRTATVLCGSHTVDWTLFHRAANHIVQDEFRATRDPQPITLFLIAVIRRIEKRFAKGDLRLRTLLRHFRASKVSDMRDKVFALLGLLGRDMNVATSSNGVPLIKADYTKDIDQVYREAAAYIMCSEQNLKVLANEYPPNARVIQNMPSWVPDWSANPNTLHPLIRRSNRLSELIAGDIHCTPTSLYVNGHIFDTITHASKIVTSANELFILRNLIKTMKTRASKYPNGQSHNEALCRTLIANNANFRPCLQETERYFFYLLRDRMTTVYIPIIQQDFFTDLEYLVKREVNDRKEPYRREMRRTLYDRAFFMTQKGYMGIGPKGRTRVRVGDKVSILGGGFTPFILRRVEDYYTLVGESYIHGIMEGEFLNEDQTLDYERIEIR</sequence>
<dbReference type="InterPro" id="IPR052895">
    <property type="entry name" value="HetReg/Transcr_Mod"/>
</dbReference>
<protein>
    <recommendedName>
        <fullName evidence="1">Heterokaryon incompatibility domain-containing protein</fullName>
    </recommendedName>
</protein>
<evidence type="ECO:0000313" key="2">
    <source>
        <dbReference type="EMBL" id="PGH27123.1"/>
    </source>
</evidence>
<evidence type="ECO:0000313" key="3">
    <source>
        <dbReference type="Proteomes" id="UP000224634"/>
    </source>
</evidence>
<dbReference type="Pfam" id="PF26639">
    <property type="entry name" value="Het-6_barrel"/>
    <property type="match status" value="1"/>
</dbReference>